<evidence type="ECO:0000256" key="3">
    <source>
        <dbReference type="PROSITE-ProRule" id="PRU00703"/>
    </source>
</evidence>
<dbReference type="InterPro" id="IPR046342">
    <property type="entry name" value="CBS_dom_sf"/>
</dbReference>
<dbReference type="AlphaFoldDB" id="A0A168PR90"/>
<dbReference type="SUPFAM" id="SSF54631">
    <property type="entry name" value="CBS-domain pair"/>
    <property type="match status" value="2"/>
</dbReference>
<dbReference type="Gene3D" id="3.10.580.10">
    <property type="entry name" value="CBS-domain"/>
    <property type="match status" value="2"/>
</dbReference>
<dbReference type="VEuPathDB" id="FungiDB:MUCCIDRAFT_154831"/>
<name>A0A168PR90_MUCCL</name>
<evidence type="ECO:0000259" key="4">
    <source>
        <dbReference type="PROSITE" id="PS51371"/>
    </source>
</evidence>
<accession>A0A168PR90</accession>
<dbReference type="Proteomes" id="UP000077051">
    <property type="component" value="Unassembled WGS sequence"/>
</dbReference>
<dbReference type="InterPro" id="IPR050511">
    <property type="entry name" value="AMPK_gamma/SDS23_families"/>
</dbReference>
<evidence type="ECO:0000313" key="5">
    <source>
        <dbReference type="EMBL" id="OAD08096.1"/>
    </source>
</evidence>
<dbReference type="CDD" id="cd02205">
    <property type="entry name" value="CBS_pair_SF"/>
    <property type="match status" value="1"/>
</dbReference>
<keyword evidence="6" id="KW-1185">Reference proteome</keyword>
<evidence type="ECO:0000256" key="1">
    <source>
        <dbReference type="ARBA" id="ARBA00022737"/>
    </source>
</evidence>
<evidence type="ECO:0000256" key="2">
    <source>
        <dbReference type="ARBA" id="ARBA00023122"/>
    </source>
</evidence>
<dbReference type="Pfam" id="PF00571">
    <property type="entry name" value="CBS"/>
    <property type="match status" value="3"/>
</dbReference>
<keyword evidence="1" id="KW-0677">Repeat</keyword>
<dbReference type="OrthoDB" id="449052at2759"/>
<feature type="domain" description="CBS" evidence="4">
    <location>
        <begin position="20"/>
        <end position="78"/>
    </location>
</feature>
<comment type="caution">
    <text evidence="5">The sequence shown here is derived from an EMBL/GenBank/DDBJ whole genome shotgun (WGS) entry which is preliminary data.</text>
</comment>
<dbReference type="PROSITE" id="PS51371">
    <property type="entry name" value="CBS"/>
    <property type="match status" value="3"/>
</dbReference>
<dbReference type="EMBL" id="AMYB01000001">
    <property type="protein sequence ID" value="OAD08096.1"/>
    <property type="molecule type" value="Genomic_DNA"/>
</dbReference>
<sequence>MSSSCIITDLRPIDLSLAESKPALIAVSPTVSIQTALSKMQHNKITSLPVFSHNNTEVVSIVNLFDILLYLVGESTATIEKEKLKLGDPVENVLGLDTDRESYRIHKVDRKDKLIETLRAFSNGKHRALVVEFDNELKKPWILSQTDIIRHIVNHPDSVAGLLDLDGRVQDLNLIQKQTVVTTANTETAIQVYRMMAEKNLSGVPVIDEHGKFEGDLCVEDLPSANLEHIDQLTLTCKEYIKYTSDYLTPSTATPDATLKDIFAIMMREDTHRVWILDSNESKNVIGVVTMSDIMGLLCVNHKPTIF</sequence>
<gene>
    <name evidence="5" type="ORF">MUCCIDRAFT_154831</name>
</gene>
<dbReference type="STRING" id="747725.A0A168PR90"/>
<dbReference type="PANTHER" id="PTHR13780:SF128">
    <property type="entry name" value="CBS DOMAIN-CONTAINING PROTEIN"/>
    <property type="match status" value="1"/>
</dbReference>
<protein>
    <recommendedName>
        <fullName evidence="4">CBS domain-containing protein</fullName>
    </recommendedName>
</protein>
<dbReference type="InterPro" id="IPR000644">
    <property type="entry name" value="CBS_dom"/>
</dbReference>
<feature type="domain" description="CBS" evidence="4">
    <location>
        <begin position="175"/>
        <end position="232"/>
    </location>
</feature>
<dbReference type="PANTHER" id="PTHR13780">
    <property type="entry name" value="AMP-ACTIVATED PROTEIN KINASE, GAMMA REGULATORY SUBUNIT"/>
    <property type="match status" value="1"/>
</dbReference>
<evidence type="ECO:0000313" key="6">
    <source>
        <dbReference type="Proteomes" id="UP000077051"/>
    </source>
</evidence>
<feature type="domain" description="CBS" evidence="4">
    <location>
        <begin position="243"/>
        <end position="305"/>
    </location>
</feature>
<dbReference type="SMART" id="SM00116">
    <property type="entry name" value="CBS"/>
    <property type="match status" value="4"/>
</dbReference>
<proteinExistence type="predicted"/>
<reference evidence="5 6" key="1">
    <citation type="submission" date="2015-06" db="EMBL/GenBank/DDBJ databases">
        <title>Expansion of signal transduction pathways in fungi by whole-genome duplication.</title>
        <authorList>
            <consortium name="DOE Joint Genome Institute"/>
            <person name="Corrochano L.M."/>
            <person name="Kuo A."/>
            <person name="Marcet-Houben M."/>
            <person name="Polaino S."/>
            <person name="Salamov A."/>
            <person name="Villalobos J.M."/>
            <person name="Alvarez M.I."/>
            <person name="Avalos J."/>
            <person name="Benito E.P."/>
            <person name="Benoit I."/>
            <person name="Burger G."/>
            <person name="Camino L.P."/>
            <person name="Canovas D."/>
            <person name="Cerda-Olmedo E."/>
            <person name="Cheng J.-F."/>
            <person name="Dominguez A."/>
            <person name="Elias M."/>
            <person name="Eslava A.P."/>
            <person name="Glaser F."/>
            <person name="Grimwood J."/>
            <person name="Gutierrez G."/>
            <person name="Heitman J."/>
            <person name="Henrissat B."/>
            <person name="Iturriaga E.A."/>
            <person name="Lang B.F."/>
            <person name="Lavin J.L."/>
            <person name="Lee S."/>
            <person name="Li W."/>
            <person name="Lindquist E."/>
            <person name="Lopez-Garcia S."/>
            <person name="Luque E.M."/>
            <person name="Marcos A.T."/>
            <person name="Martin J."/>
            <person name="Mccluskey K."/>
            <person name="Medina H.R."/>
            <person name="Miralles-Duran A."/>
            <person name="Miyazaki A."/>
            <person name="Munoz-Torres E."/>
            <person name="Oguiza J.A."/>
            <person name="Ohm R."/>
            <person name="Olmedo M."/>
            <person name="Orejas M."/>
            <person name="Ortiz-Castellanos L."/>
            <person name="Pisabarro A.G."/>
            <person name="Rodriguez-Romero J."/>
            <person name="Ruiz-Herrera J."/>
            <person name="Ruiz-Vazquez R."/>
            <person name="Sanz C."/>
            <person name="Schackwitz W."/>
            <person name="Schmutz J."/>
            <person name="Shahriari M."/>
            <person name="Shelest E."/>
            <person name="Silva-Franco F."/>
            <person name="Soanes D."/>
            <person name="Syed K."/>
            <person name="Tagua V.G."/>
            <person name="Talbot N.J."/>
            <person name="Thon M."/>
            <person name="De Vries R.P."/>
            <person name="Wiebenga A."/>
            <person name="Yadav J.S."/>
            <person name="Braun E.L."/>
            <person name="Baker S."/>
            <person name="Garre V."/>
            <person name="Horwitz B."/>
            <person name="Torres-Martinez S."/>
            <person name="Idnurm A."/>
            <person name="Herrera-Estrella A."/>
            <person name="Gabaldon T."/>
            <person name="Grigoriev I.V."/>
        </authorList>
    </citation>
    <scope>NUCLEOTIDE SEQUENCE [LARGE SCALE GENOMIC DNA]</scope>
    <source>
        <strain evidence="5 6">CBS 277.49</strain>
    </source>
</reference>
<keyword evidence="2 3" id="KW-0129">CBS domain</keyword>
<organism evidence="5 6">
    <name type="scientific">Mucor lusitanicus CBS 277.49</name>
    <dbReference type="NCBI Taxonomy" id="747725"/>
    <lineage>
        <taxon>Eukaryota</taxon>
        <taxon>Fungi</taxon>
        <taxon>Fungi incertae sedis</taxon>
        <taxon>Mucoromycota</taxon>
        <taxon>Mucoromycotina</taxon>
        <taxon>Mucoromycetes</taxon>
        <taxon>Mucorales</taxon>
        <taxon>Mucorineae</taxon>
        <taxon>Mucoraceae</taxon>
        <taxon>Mucor</taxon>
    </lineage>
</organism>